<evidence type="ECO:0000313" key="2">
    <source>
        <dbReference type="Proteomes" id="UP000623440"/>
    </source>
</evidence>
<sequence length="374" mass="42476">MNSPLTDYLTAIASDIPPALIDSESLTNIQQLVKELPAELTSLFGFECRLGKNQDAVDFLLCTRHCQVGSQILTGTHPKTKLPERFFTNPVWQKVRNFSSLWTQPNSLLSQKVDNVCLEFDIDKENPDIPVPSFFIGVKNLRQEISQPDNYYQWVEQSLLDLMLDDQLPTDVKSKVRECFTKVPNEGRIFHIGLMLARTTNSVRLCLSGLSGTEILEYLYSIGWEDISGNFSQVLLNISDLVDRLALDIDVSTTVNSKIGVECYFDSLTLTDNNPKLNKFLEYLIKNDLCTPAKSDALLQWRGYNTRNTQEFWPEHLLAAAELLQGNFISTIIRDINHIKLVYSPNSPLQAKGYILVEHYWSHKKQQKQAAVTG</sequence>
<protein>
    <submittedName>
        <fullName evidence="1">Uncharacterized protein</fullName>
    </submittedName>
</protein>
<reference evidence="1 2" key="1">
    <citation type="journal article" date="2020" name="ISME J.">
        <title>Comparative genomics reveals insights into cyanobacterial evolution and habitat adaptation.</title>
        <authorList>
            <person name="Chen M.Y."/>
            <person name="Teng W.K."/>
            <person name="Zhao L."/>
            <person name="Hu C.X."/>
            <person name="Zhou Y.K."/>
            <person name="Han B.P."/>
            <person name="Song L.R."/>
            <person name="Shu W.S."/>
        </authorList>
    </citation>
    <scope>NUCLEOTIDE SEQUENCE [LARGE SCALE GENOMIC DNA]</scope>
    <source>
        <strain evidence="1 2">FACHB-838</strain>
    </source>
</reference>
<keyword evidence="2" id="KW-1185">Reference proteome</keyword>
<organism evidence="1 2">
    <name type="scientific">Nostoc flagelliforme FACHB-838</name>
    <dbReference type="NCBI Taxonomy" id="2692904"/>
    <lineage>
        <taxon>Bacteria</taxon>
        <taxon>Bacillati</taxon>
        <taxon>Cyanobacteriota</taxon>
        <taxon>Cyanophyceae</taxon>
        <taxon>Nostocales</taxon>
        <taxon>Nostocaceae</taxon>
        <taxon>Nostoc</taxon>
    </lineage>
</organism>
<accession>A0ABR8DUR5</accession>
<dbReference type="Proteomes" id="UP000623440">
    <property type="component" value="Unassembled WGS sequence"/>
</dbReference>
<comment type="caution">
    <text evidence="1">The sequence shown here is derived from an EMBL/GenBank/DDBJ whole genome shotgun (WGS) entry which is preliminary data.</text>
</comment>
<evidence type="ECO:0000313" key="1">
    <source>
        <dbReference type="EMBL" id="MBD2533207.1"/>
    </source>
</evidence>
<dbReference type="RefSeq" id="WP_190943794.1">
    <property type="nucleotide sequence ID" value="NZ_JACJSI010000085.1"/>
</dbReference>
<dbReference type="EMBL" id="JACJSI010000085">
    <property type="protein sequence ID" value="MBD2533207.1"/>
    <property type="molecule type" value="Genomic_DNA"/>
</dbReference>
<proteinExistence type="predicted"/>
<name>A0ABR8DUR5_9NOSO</name>
<gene>
    <name evidence="1" type="ORF">H6G97_28005</name>
</gene>